<evidence type="ECO:0000313" key="1">
    <source>
        <dbReference type="EMBL" id="CAE6416678.1"/>
    </source>
</evidence>
<comment type="caution">
    <text evidence="1">The sequence shown here is derived from an EMBL/GenBank/DDBJ whole genome shotgun (WGS) entry which is preliminary data.</text>
</comment>
<dbReference type="AlphaFoldDB" id="A0A8H2X5K6"/>
<evidence type="ECO:0008006" key="3">
    <source>
        <dbReference type="Google" id="ProtNLM"/>
    </source>
</evidence>
<dbReference type="SUPFAM" id="SSF58104">
    <property type="entry name" value="Methyl-accepting chemotaxis protein (MCP) signaling domain"/>
    <property type="match status" value="1"/>
</dbReference>
<sequence length="442" mass="49561">MVDHPGWYPPGQICYPPVLPENFKNVHDLRPIVGVPSDEEVIGIHAVMHAANRVSGVPGMHDPGFFMKLADHLFNAQMGIEAGTHLLHFRVKDAIYTPPTLPSHIPVDLKAVSGAPSDDEMTKVQDAIQTYQELRRIPSMFDAHINMELSQHLFDLQMARHMRIAGESLPSLAAQTTAGLESHDRIAEPARNTAQELVTATNNAGTGGNAAGAHLDQTLQPVPSIVHEMVEQSSQLTERFNQVLERLTQLAERSHQPTERSDRLTERFNLLFERFNQLVEQSNQPAHRANELAERSNELADRLMEQLNKPVEKIGDLLKNINGVLVGIQHAIVRNHKANTLNAVESLVNEKGETLIGMHKKFQNDVKYFLELYKDETDDRVPIVIDSGWHHYCVPNEWLGDFLHLYGIGDGLCIDATSTILLPHKETEARRRLQDYFSACLG</sequence>
<dbReference type="Gene3D" id="1.10.287.950">
    <property type="entry name" value="Methyl-accepting chemotaxis protein"/>
    <property type="match status" value="1"/>
</dbReference>
<accession>A0A8H2X5K6</accession>
<evidence type="ECO:0000313" key="2">
    <source>
        <dbReference type="Proteomes" id="UP000663853"/>
    </source>
</evidence>
<protein>
    <recommendedName>
        <fullName evidence="3">Laminin domain protein</fullName>
    </recommendedName>
</protein>
<gene>
    <name evidence="1" type="ORF">RDB_LOCUS7401</name>
</gene>
<dbReference type="EMBL" id="CAJMXA010000114">
    <property type="protein sequence ID" value="CAE6416678.1"/>
    <property type="molecule type" value="Genomic_DNA"/>
</dbReference>
<organism evidence="1 2">
    <name type="scientific">Rhizoctonia solani</name>
    <dbReference type="NCBI Taxonomy" id="456999"/>
    <lineage>
        <taxon>Eukaryota</taxon>
        <taxon>Fungi</taxon>
        <taxon>Dikarya</taxon>
        <taxon>Basidiomycota</taxon>
        <taxon>Agaricomycotina</taxon>
        <taxon>Agaricomycetes</taxon>
        <taxon>Cantharellales</taxon>
        <taxon>Ceratobasidiaceae</taxon>
        <taxon>Rhizoctonia</taxon>
    </lineage>
</organism>
<proteinExistence type="predicted"/>
<name>A0A8H2X5K6_9AGAM</name>
<reference evidence="1" key="1">
    <citation type="submission" date="2021-01" db="EMBL/GenBank/DDBJ databases">
        <authorList>
            <person name="Kaushik A."/>
        </authorList>
    </citation>
    <scope>NUCLEOTIDE SEQUENCE</scope>
    <source>
        <strain evidence="1">AG6-10EEA</strain>
    </source>
</reference>
<dbReference type="Proteomes" id="UP000663853">
    <property type="component" value="Unassembled WGS sequence"/>
</dbReference>